<accession>A0ABW1XJ90</accession>
<dbReference type="Proteomes" id="UP001596364">
    <property type="component" value="Unassembled WGS sequence"/>
</dbReference>
<evidence type="ECO:0000313" key="3">
    <source>
        <dbReference type="Proteomes" id="UP001596364"/>
    </source>
</evidence>
<keyword evidence="3" id="KW-1185">Reference proteome</keyword>
<organism evidence="2 3">
    <name type="scientific">Pseudobowmanella zhangzhouensis</name>
    <dbReference type="NCBI Taxonomy" id="1537679"/>
    <lineage>
        <taxon>Bacteria</taxon>
        <taxon>Pseudomonadati</taxon>
        <taxon>Pseudomonadota</taxon>
        <taxon>Gammaproteobacteria</taxon>
        <taxon>Alteromonadales</taxon>
        <taxon>Alteromonadaceae</taxon>
    </lineage>
</organism>
<dbReference type="EMBL" id="JBHSUS010000001">
    <property type="protein sequence ID" value="MFC6439437.1"/>
    <property type="molecule type" value="Genomic_DNA"/>
</dbReference>
<gene>
    <name evidence="2" type="ORF">ACFP85_04655</name>
</gene>
<protein>
    <submittedName>
        <fullName evidence="2">Substrate-binding periplasmic protein</fullName>
    </submittedName>
</protein>
<dbReference type="RefSeq" id="WP_165490685.1">
    <property type="nucleotide sequence ID" value="NZ_JBHSUS010000001.1"/>
</dbReference>
<dbReference type="SUPFAM" id="SSF53850">
    <property type="entry name" value="Periplasmic binding protein-like II"/>
    <property type="match status" value="1"/>
</dbReference>
<name>A0ABW1XJ90_9ALTE</name>
<feature type="chain" id="PRO_5046911438" evidence="1">
    <location>
        <begin position="25"/>
        <end position="256"/>
    </location>
</feature>
<proteinExistence type="predicted"/>
<sequence length="256" mass="28641">MTRLTFLFRLFLSLLMLFPASLQAAEGQLVFTCPAESPENNASALVLREAYAQLDLAIQFNPLPPARAFKLANAGEADGEMARIAGIERLYPNLVRVPVVINRINLVAYRMRMDEREAASQWLAGSHRRLGCQQGVVAIDMLSQQMGLACEPIIHSDAALEMLMMGRIDALVIPEPLAMRILAENPDWQAQLERIVLNQIDLYHYLHKSRQDLLEPITSVLTEMQNQGRIEELIAGAEQTTPVRTIPSVRALRSTQ</sequence>
<keyword evidence="1" id="KW-0732">Signal</keyword>
<feature type="signal peptide" evidence="1">
    <location>
        <begin position="1"/>
        <end position="24"/>
    </location>
</feature>
<evidence type="ECO:0000256" key="1">
    <source>
        <dbReference type="SAM" id="SignalP"/>
    </source>
</evidence>
<evidence type="ECO:0000313" key="2">
    <source>
        <dbReference type="EMBL" id="MFC6439437.1"/>
    </source>
</evidence>
<dbReference type="Gene3D" id="3.40.190.10">
    <property type="entry name" value="Periplasmic binding protein-like II"/>
    <property type="match status" value="2"/>
</dbReference>
<reference evidence="3" key="1">
    <citation type="journal article" date="2019" name="Int. J. Syst. Evol. Microbiol.">
        <title>The Global Catalogue of Microorganisms (GCM) 10K type strain sequencing project: providing services to taxonomists for standard genome sequencing and annotation.</title>
        <authorList>
            <consortium name="The Broad Institute Genomics Platform"/>
            <consortium name="The Broad Institute Genome Sequencing Center for Infectious Disease"/>
            <person name="Wu L."/>
            <person name="Ma J."/>
        </authorList>
    </citation>
    <scope>NUCLEOTIDE SEQUENCE [LARGE SCALE GENOMIC DNA]</scope>
    <source>
        <strain evidence="3">CGMCC 1.16031</strain>
    </source>
</reference>
<comment type="caution">
    <text evidence="2">The sequence shown here is derived from an EMBL/GenBank/DDBJ whole genome shotgun (WGS) entry which is preliminary data.</text>
</comment>